<dbReference type="Proteomes" id="UP000002358">
    <property type="component" value="Chromosome 4"/>
</dbReference>
<dbReference type="OrthoDB" id="8300278at2759"/>
<keyword evidence="5" id="KW-0411">Iron-sulfur</keyword>
<dbReference type="EnsemblMetazoa" id="XM_031930586">
    <property type="protein sequence ID" value="XP_031786446"/>
    <property type="gene ID" value="LOC103317719"/>
</dbReference>
<dbReference type="SUPFAM" id="SSF56003">
    <property type="entry name" value="Molybdenum cofactor-binding domain"/>
    <property type="match status" value="1"/>
</dbReference>
<keyword evidence="10" id="KW-1185">Reference proteome</keyword>
<feature type="domain" description="Aldehyde oxidase/xanthine dehydrogenase second molybdopterin binding" evidence="8">
    <location>
        <begin position="282"/>
        <end position="424"/>
    </location>
</feature>
<evidence type="ECO:0000259" key="7">
    <source>
        <dbReference type="Pfam" id="PF02738"/>
    </source>
</evidence>
<dbReference type="InParanoid" id="A0A7M7QJA0"/>
<dbReference type="SMR" id="A0A7M7QJA0"/>
<evidence type="ECO:0000256" key="4">
    <source>
        <dbReference type="ARBA" id="ARBA00022714"/>
    </source>
</evidence>
<evidence type="ECO:0000256" key="5">
    <source>
        <dbReference type="ARBA" id="ARBA00023014"/>
    </source>
</evidence>
<evidence type="ECO:0000256" key="3">
    <source>
        <dbReference type="ARBA" id="ARBA00022505"/>
    </source>
</evidence>
<evidence type="ECO:0000313" key="10">
    <source>
        <dbReference type="Proteomes" id="UP000002358"/>
    </source>
</evidence>
<dbReference type="Pfam" id="PF20256">
    <property type="entry name" value="MoCoBD_2"/>
    <property type="match status" value="1"/>
</dbReference>
<comment type="similarity">
    <text evidence="2">Belongs to the xanthine dehydrogenase family.</text>
</comment>
<dbReference type="PANTHER" id="PTHR11908:SF132">
    <property type="entry name" value="ALDEHYDE OXIDASE 1-RELATED"/>
    <property type="match status" value="1"/>
</dbReference>
<organism evidence="9 10">
    <name type="scientific">Nasonia vitripennis</name>
    <name type="common">Parasitic wasp</name>
    <dbReference type="NCBI Taxonomy" id="7425"/>
    <lineage>
        <taxon>Eukaryota</taxon>
        <taxon>Metazoa</taxon>
        <taxon>Ecdysozoa</taxon>
        <taxon>Arthropoda</taxon>
        <taxon>Hexapoda</taxon>
        <taxon>Insecta</taxon>
        <taxon>Pterygota</taxon>
        <taxon>Neoptera</taxon>
        <taxon>Endopterygota</taxon>
        <taxon>Hymenoptera</taxon>
        <taxon>Apocrita</taxon>
        <taxon>Proctotrupomorpha</taxon>
        <taxon>Chalcidoidea</taxon>
        <taxon>Pteromalidae</taxon>
        <taxon>Pteromalinae</taxon>
        <taxon>Nasonia</taxon>
    </lineage>
</organism>
<dbReference type="InterPro" id="IPR008274">
    <property type="entry name" value="AldOxase/xan_DH_MoCoBD1"/>
</dbReference>
<name>A0A7M7QJA0_NASVI</name>
<dbReference type="Gene3D" id="3.30.365.10">
    <property type="entry name" value="Aldehyde oxidase/xanthine dehydrogenase, molybdopterin binding domain"/>
    <property type="match status" value="4"/>
</dbReference>
<comment type="cofactor">
    <cofactor evidence="6">
        <name>[2Fe-2S] cluster</name>
        <dbReference type="ChEBI" id="CHEBI:190135"/>
    </cofactor>
</comment>
<evidence type="ECO:0000256" key="2">
    <source>
        <dbReference type="ARBA" id="ARBA00006849"/>
    </source>
</evidence>
<accession>A0A7M7QJA0</accession>
<dbReference type="GeneID" id="103317719"/>
<keyword evidence="4" id="KW-0001">2Fe-2S</keyword>
<reference evidence="9" key="1">
    <citation type="submission" date="2021-01" db="UniProtKB">
        <authorList>
            <consortium name="EnsemblMetazoa"/>
        </authorList>
    </citation>
    <scope>IDENTIFICATION</scope>
</reference>
<dbReference type="InterPro" id="IPR046867">
    <property type="entry name" value="AldOxase/xan_DH_MoCoBD2"/>
</dbReference>
<dbReference type="InterPro" id="IPR037165">
    <property type="entry name" value="AldOxase/xan_DH_Mopterin-bd_sf"/>
</dbReference>
<feature type="domain" description="Aldehyde oxidase/xanthine dehydrogenase first molybdopterin binding" evidence="7">
    <location>
        <begin position="50"/>
        <end position="197"/>
    </location>
</feature>
<dbReference type="GO" id="GO:0005506">
    <property type="term" value="F:iron ion binding"/>
    <property type="evidence" value="ECO:0007669"/>
    <property type="project" value="InterPro"/>
</dbReference>
<evidence type="ECO:0000256" key="1">
    <source>
        <dbReference type="ARBA" id="ARBA00001924"/>
    </source>
</evidence>
<keyword evidence="4" id="KW-0408">Iron</keyword>
<dbReference type="GO" id="GO:0016491">
    <property type="term" value="F:oxidoreductase activity"/>
    <property type="evidence" value="ECO:0007669"/>
    <property type="project" value="InterPro"/>
</dbReference>
<dbReference type="InterPro" id="IPR016208">
    <property type="entry name" value="Ald_Oxase/xanthine_DH-like"/>
</dbReference>
<evidence type="ECO:0000313" key="9">
    <source>
        <dbReference type="EnsemblMetazoa" id="XP_031786446"/>
    </source>
</evidence>
<protein>
    <submittedName>
        <fullName evidence="9">Uncharacterized protein</fullName>
    </submittedName>
</protein>
<dbReference type="RefSeq" id="XP_031786446.1">
    <property type="nucleotide sequence ID" value="XM_031930586.1"/>
</dbReference>
<dbReference type="FunFam" id="3.30.365.10:FF:000001">
    <property type="entry name" value="Xanthine dehydrogenase oxidase"/>
    <property type="match status" value="1"/>
</dbReference>
<keyword evidence="3" id="KW-0500">Molybdenum</keyword>
<dbReference type="KEGG" id="nvi:103317719"/>
<evidence type="ECO:0000259" key="8">
    <source>
        <dbReference type="Pfam" id="PF20256"/>
    </source>
</evidence>
<proteinExistence type="inferred from homology"/>
<dbReference type="AlphaFoldDB" id="A0A7M7QJA0"/>
<sequence length="424" mass="47391">MIVASDRYAAYEAVKKVKLLYENGPRKRPLLTVKDVLGSNDKSRIREASHEDASKPAGKDLKHTIKETFESGSQYHFTMEPHVCVCIPSEDELDMFVSTQFVSFIQRNVSACLGIAENKINIKVRRVGGAYGGKLTRSSQVAYACAMVAQKFKRPARMNLTIEDMMRSLGKRGSTYSEYEVGVDDLDKIQYLDWNHWSLTVNNVITDLPCSTWCRAPGSTEGLAIIANIIEHIARVTKRDPIDVSLQNVSDDDKERVTSMIDQIKKSSDYEDRRKAVDLFNKVAQVAANTLGIDMGTIRVKPTYNLTSPNDRSSGSSITSDCVTSATKIACEELLKRLQPVKDSLNNPTWQDITRAAMTQNVDLCATHMYNVKKDLPKNYSVYGVTVAEVEVDVLTSQHIVRRVDHLEDTGVSWSPEIDVGQVQ</sequence>
<keyword evidence="4" id="KW-0479">Metal-binding</keyword>
<dbReference type="PANTHER" id="PTHR11908">
    <property type="entry name" value="XANTHINE DEHYDROGENASE"/>
    <property type="match status" value="1"/>
</dbReference>
<dbReference type="Pfam" id="PF02738">
    <property type="entry name" value="MoCoBD_1"/>
    <property type="match status" value="1"/>
</dbReference>
<evidence type="ECO:0000256" key="6">
    <source>
        <dbReference type="ARBA" id="ARBA00034078"/>
    </source>
</evidence>
<dbReference type="GO" id="GO:0051537">
    <property type="term" value="F:2 iron, 2 sulfur cluster binding"/>
    <property type="evidence" value="ECO:0007669"/>
    <property type="project" value="UniProtKB-KW"/>
</dbReference>
<comment type="cofactor">
    <cofactor evidence="1">
        <name>Mo-molybdopterin</name>
        <dbReference type="ChEBI" id="CHEBI:71302"/>
    </cofactor>
</comment>